<evidence type="ECO:0000256" key="1">
    <source>
        <dbReference type="ARBA" id="ARBA00004430"/>
    </source>
</evidence>
<keyword evidence="4" id="KW-0963">Cytoplasm</keyword>
<organism evidence="11 12">
    <name type="scientific">Phainopepla nitens</name>
    <name type="common">Phainopepla</name>
    <dbReference type="NCBI Taxonomy" id="161653"/>
    <lineage>
        <taxon>Eukaryota</taxon>
        <taxon>Metazoa</taxon>
        <taxon>Chordata</taxon>
        <taxon>Craniata</taxon>
        <taxon>Vertebrata</taxon>
        <taxon>Euteleostomi</taxon>
        <taxon>Archelosauria</taxon>
        <taxon>Archosauria</taxon>
        <taxon>Dinosauria</taxon>
        <taxon>Saurischia</taxon>
        <taxon>Theropoda</taxon>
        <taxon>Coelurosauria</taxon>
        <taxon>Aves</taxon>
        <taxon>Neognathae</taxon>
        <taxon>Neoaves</taxon>
        <taxon>Telluraves</taxon>
        <taxon>Australaves</taxon>
        <taxon>Passeriformes</taxon>
        <taxon>Bombycillidae</taxon>
        <taxon>Phainopepla</taxon>
    </lineage>
</organism>
<evidence type="ECO:0000256" key="4">
    <source>
        <dbReference type="ARBA" id="ARBA00022490"/>
    </source>
</evidence>
<dbReference type="GO" id="GO:1901317">
    <property type="term" value="P:regulation of flagellated sperm motility"/>
    <property type="evidence" value="ECO:0007669"/>
    <property type="project" value="TreeGrafter"/>
</dbReference>
<gene>
    <name evidence="11" type="primary">Cfap206</name>
    <name evidence="11" type="ORF">PHANIT_R06333</name>
</gene>
<name>A0A7L1UG87_PHANI</name>
<dbReference type="GO" id="GO:0003356">
    <property type="term" value="P:regulation of cilium beat frequency"/>
    <property type="evidence" value="ECO:0007669"/>
    <property type="project" value="TreeGrafter"/>
</dbReference>
<feature type="region of interest" description="Disordered" evidence="10">
    <location>
        <begin position="576"/>
        <end position="606"/>
    </location>
</feature>
<evidence type="ECO:0000256" key="7">
    <source>
        <dbReference type="ARBA" id="ARBA00023212"/>
    </source>
</evidence>
<proteinExistence type="inferred from homology"/>
<dbReference type="GO" id="GO:0036064">
    <property type="term" value="C:ciliary basal body"/>
    <property type="evidence" value="ECO:0007669"/>
    <property type="project" value="TreeGrafter"/>
</dbReference>
<comment type="similarity">
    <text evidence="2">Belongs to the CFAP206 family.</text>
</comment>
<dbReference type="PANTHER" id="PTHR21442">
    <property type="entry name" value="CILIA- AND FLAGELLA-ASSOCIATED PROTEIN 206"/>
    <property type="match status" value="1"/>
</dbReference>
<keyword evidence="6" id="KW-0969">Cilium</keyword>
<evidence type="ECO:0000256" key="2">
    <source>
        <dbReference type="ARBA" id="ARBA00010500"/>
    </source>
</evidence>
<evidence type="ECO:0000256" key="10">
    <source>
        <dbReference type="SAM" id="MobiDB-lite"/>
    </source>
</evidence>
<evidence type="ECO:0000256" key="8">
    <source>
        <dbReference type="ARBA" id="ARBA00023273"/>
    </source>
</evidence>
<comment type="caution">
    <text evidence="11">The sequence shown here is derived from an EMBL/GenBank/DDBJ whole genome shotgun (WGS) entry which is preliminary data.</text>
</comment>
<evidence type="ECO:0000313" key="12">
    <source>
        <dbReference type="Proteomes" id="UP000579685"/>
    </source>
</evidence>
<feature type="non-terminal residue" evidence="11">
    <location>
        <position position="1"/>
    </location>
</feature>
<dbReference type="AlphaFoldDB" id="A0A7L1UG87"/>
<dbReference type="PANTHER" id="PTHR21442:SF0">
    <property type="entry name" value="CILIA- AND FLAGELLA-ASSOCIATED PROTEIN 206"/>
    <property type="match status" value="1"/>
</dbReference>
<comment type="subcellular location">
    <subcellularLocation>
        <location evidence="1">Cytoplasm</location>
        <location evidence="1">Cytoskeleton</location>
        <location evidence="1">Cilium axoneme</location>
    </subcellularLocation>
</comment>
<protein>
    <recommendedName>
        <fullName evidence="3">Cilia- and flagella-associated protein 206</fullName>
    </recommendedName>
</protein>
<feature type="non-terminal residue" evidence="11">
    <location>
        <position position="621"/>
    </location>
</feature>
<evidence type="ECO:0000256" key="3">
    <source>
        <dbReference type="ARBA" id="ARBA00021602"/>
    </source>
</evidence>
<evidence type="ECO:0000256" key="6">
    <source>
        <dbReference type="ARBA" id="ARBA00023069"/>
    </source>
</evidence>
<dbReference type="Pfam" id="PF12018">
    <property type="entry name" value="FAP206"/>
    <property type="match status" value="1"/>
</dbReference>
<keyword evidence="5" id="KW-0970">Cilium biogenesis/degradation</keyword>
<evidence type="ECO:0000256" key="5">
    <source>
        <dbReference type="ARBA" id="ARBA00022794"/>
    </source>
</evidence>
<dbReference type="EMBL" id="VXBQ01014366">
    <property type="protein sequence ID" value="NXO71956.1"/>
    <property type="molecule type" value="Genomic_DNA"/>
</dbReference>
<comment type="function">
    <text evidence="9">Essential for sperm motility and is involved in the regulation of the beating frequency of motile cilia on the epithelial cells of the respiratory tract. Required for the establishment of radial spokes in sperm flagella.</text>
</comment>
<sequence>MSGAMTQSVIKRIIRQVGLECAARAQTLSETLVAFMVKAVVLDPRNDFSMDRILTENDTQDLIKLCVTRLLDTTNPSLSTIKMQVYFDMNYASRDELLSEQERVVEGRLAPVVRAVTESSPRAQEERENVYQKVVTYVLLRSGLGSPTDIEAVREVTAALQSVFPQTEMTTFISLSKKDKEQQLKDLAMLVTGIRLYNKKCRKGGSSIDDLPDILNEAIPSAVRTLDARLHSCQLRAHRYTALLESLERDPHRHPQLRFFKLKEALFTVRQCEAFLCILQSNVITSAQEVESLDVQLEAAMMVLKNIVQDKTSIESKEVFPLFMELSKLWTSFQNERLLLNFLTNMADNLQQFLEIQSQLFPEQMLTSLLEGVTVKSDEERIKETMETRVNVSDFKNQEWLFPETTDNPDQLLIQYHGFCAHSIGVKGITLPGNPAIGILMHKEKYYVFSSKEAAYIFARDPDKFIQLNVEKAKQYAELIQLLELHHQFEYLVPHAQARNARRGSMKQLPKCDSGTQTDTHILPPTIVRSYEWNEWELRRKAIKLANLRRKLTHAMQTDLSHMRRENCTQVYLPKDAGTQTKRDNSSNVPKPQIFLQGLRGGSSPTTHMVTVDLTRPLDET</sequence>
<keyword evidence="7" id="KW-0206">Cytoskeleton</keyword>
<evidence type="ECO:0000313" key="11">
    <source>
        <dbReference type="EMBL" id="NXO71956.1"/>
    </source>
</evidence>
<dbReference type="GO" id="GO:0007288">
    <property type="term" value="P:sperm axoneme assembly"/>
    <property type="evidence" value="ECO:0007669"/>
    <property type="project" value="TreeGrafter"/>
</dbReference>
<dbReference type="InterPro" id="IPR021897">
    <property type="entry name" value="FAP206"/>
</dbReference>
<keyword evidence="12" id="KW-1185">Reference proteome</keyword>
<reference evidence="11 12" key="1">
    <citation type="submission" date="2019-09" db="EMBL/GenBank/DDBJ databases">
        <title>Bird 10,000 Genomes (B10K) Project - Family phase.</title>
        <authorList>
            <person name="Zhang G."/>
        </authorList>
    </citation>
    <scope>NUCLEOTIDE SEQUENCE [LARGE SCALE GENOMIC DNA]</scope>
    <source>
        <strain evidence="11">B10K-DU-002-32</strain>
        <tissue evidence="11">Muscle</tissue>
    </source>
</reference>
<accession>A0A7L1UG87</accession>
<dbReference type="Proteomes" id="UP000579685">
    <property type="component" value="Unassembled WGS sequence"/>
</dbReference>
<dbReference type="GO" id="GO:0005930">
    <property type="term" value="C:axoneme"/>
    <property type="evidence" value="ECO:0007669"/>
    <property type="project" value="UniProtKB-SubCell"/>
</dbReference>
<keyword evidence="8" id="KW-0966">Cell projection</keyword>
<evidence type="ECO:0000256" key="9">
    <source>
        <dbReference type="ARBA" id="ARBA00045321"/>
    </source>
</evidence>